<accession>A0A975DD42</accession>
<evidence type="ECO:0000256" key="1">
    <source>
        <dbReference type="SAM" id="SignalP"/>
    </source>
</evidence>
<reference evidence="2" key="1">
    <citation type="submission" date="2021-03" db="EMBL/GenBank/DDBJ databases">
        <title>Description of Psychrosphaera ytuae sp. nov. isolated from deep sea sediment of South China Sea.</title>
        <authorList>
            <person name="Zhang J."/>
            <person name="Xu X.-D."/>
        </authorList>
    </citation>
    <scope>NUCLEOTIDE SEQUENCE</scope>
    <source>
        <strain evidence="2">MTZ26</strain>
    </source>
</reference>
<keyword evidence="3" id="KW-1185">Reference proteome</keyword>
<proteinExistence type="predicted"/>
<organism evidence="2 3">
    <name type="scientific">Psychrosphaera ytuae</name>
    <dbReference type="NCBI Taxonomy" id="2820710"/>
    <lineage>
        <taxon>Bacteria</taxon>
        <taxon>Pseudomonadati</taxon>
        <taxon>Pseudomonadota</taxon>
        <taxon>Gammaproteobacteria</taxon>
        <taxon>Alteromonadales</taxon>
        <taxon>Pseudoalteromonadaceae</taxon>
        <taxon>Psychrosphaera</taxon>
    </lineage>
</organism>
<gene>
    <name evidence="2" type="ORF">J1N51_05750</name>
</gene>
<feature type="signal peptide" evidence="1">
    <location>
        <begin position="1"/>
        <end position="27"/>
    </location>
</feature>
<name>A0A975DD42_9GAMM</name>
<dbReference type="NCBIfam" id="NF012211">
    <property type="entry name" value="tand_rpt_95"/>
    <property type="match status" value="3"/>
</dbReference>
<dbReference type="RefSeq" id="WP_208832987.1">
    <property type="nucleotide sequence ID" value="NZ_CP072110.1"/>
</dbReference>
<dbReference type="KEGG" id="psym:J1N51_05750"/>
<feature type="chain" id="PRO_5036941734" evidence="1">
    <location>
        <begin position="28"/>
        <end position="730"/>
    </location>
</feature>
<dbReference type="EMBL" id="CP072110">
    <property type="protein sequence ID" value="QTH64952.1"/>
    <property type="molecule type" value="Genomic_DNA"/>
</dbReference>
<sequence>MSRTLVKGIVSSALCLALYGCGGGSQSALPPTATSASVTVDEDNAVSFSLSGQANNNGTLSYTVTGQPKNGTISVSGNNVTYTPNQDYFGTDSLTFRVTEGELSSSATVSIDVAPINDAPTAIATNFTMDEDGEYQGQLVGEDVDDTALTFSISERPTNGTLTTADDGSFTYVPNEHYYGEDSFSFVALDSELQSVAATTLITIDSVNDAPVFDQTSTPVALAIETSEVVSIAATDIEDTDLTYRVTSETIKDVDVTNNNDGQLTIAPKNGSWGQHQIQVEVADSVAATDTATITLDISVPDSTATLTEQSLDSNGFQLDAKTFVEHDGFLYHYASSDGDFATSSPNAYQNPYLIKTTPSLEIVETIKLADYLSQSHDVAMAVSGTKINIVSTLVRTQLKGATPYNKVSYQSYDLSTGTLDSTLTDLPFSASHSSTNSVVKYVDTLGFVIAANDGHTHIVNNDGVLTHSILPESGAVSDVSNVYLKDMKIINGELFTLSGGINCSDEDCTGGSGNITLFHKVNTDTGTSTLLQKYGTFPKSGRIDSNGNAIIADNYGVMSVSLNNQTLWSQTFNDTYVYSVMNIANDDIFVIAANGNDNFPTSETIKAQAMRITQEGAIVWSTEPELAISGYLFGSELVTDQVGNLYFVGGDNQEYAAGDTHMRLFVSHIDYTGKLQWTKRSLEAVSMYSGTSHGKSKLTSDGRLIVTSTNNSKWSEDPALNMFQVSIQR</sequence>
<dbReference type="Proteomes" id="UP000682739">
    <property type="component" value="Chromosome"/>
</dbReference>
<evidence type="ECO:0000313" key="3">
    <source>
        <dbReference type="Proteomes" id="UP000682739"/>
    </source>
</evidence>
<dbReference type="Gene3D" id="2.60.40.3440">
    <property type="match status" value="2"/>
</dbReference>
<protein>
    <submittedName>
        <fullName evidence="2">Tandem-95 repeat protein</fullName>
    </submittedName>
</protein>
<dbReference type="AlphaFoldDB" id="A0A975DD42"/>
<evidence type="ECO:0000313" key="2">
    <source>
        <dbReference type="EMBL" id="QTH64952.1"/>
    </source>
</evidence>
<dbReference type="Pfam" id="PF17963">
    <property type="entry name" value="Big_9"/>
    <property type="match status" value="3"/>
</dbReference>
<dbReference type="PROSITE" id="PS51257">
    <property type="entry name" value="PROKAR_LIPOPROTEIN"/>
    <property type="match status" value="1"/>
</dbReference>
<keyword evidence="1" id="KW-0732">Signal</keyword>